<proteinExistence type="predicted"/>
<organism evidence="2 3">
    <name type="scientific">Linnemannia gamsii</name>
    <dbReference type="NCBI Taxonomy" id="64522"/>
    <lineage>
        <taxon>Eukaryota</taxon>
        <taxon>Fungi</taxon>
        <taxon>Fungi incertae sedis</taxon>
        <taxon>Mucoromycota</taxon>
        <taxon>Mortierellomycotina</taxon>
        <taxon>Mortierellomycetes</taxon>
        <taxon>Mortierellales</taxon>
        <taxon>Mortierellaceae</taxon>
        <taxon>Linnemannia</taxon>
    </lineage>
</organism>
<feature type="signal peptide" evidence="1">
    <location>
        <begin position="1"/>
        <end position="22"/>
    </location>
</feature>
<sequence length="181" mass="19570">MKLFTLSAVILGLVALTQDTNAERELFAFTPPIEHDGISIQPRIEPQDAGKSLKDACSAGRLQLVTYTTAMNNLYKSQATCSIDLAKAKATGQNCAITKKHFVSGKGDALCGRAEVRVNTTPNGAKRITVKVVYDFTGLDKPAKVTNCLAFDPNSVPSESGMAKRWATGQHSKLYEYTCPK</sequence>
<keyword evidence="3" id="KW-1185">Reference proteome</keyword>
<dbReference type="EMBL" id="JAAAIM010002066">
    <property type="protein sequence ID" value="KAG0274227.1"/>
    <property type="molecule type" value="Genomic_DNA"/>
</dbReference>
<feature type="chain" id="PRO_5046771139" evidence="1">
    <location>
        <begin position="23"/>
        <end position="181"/>
    </location>
</feature>
<dbReference type="Proteomes" id="UP001194696">
    <property type="component" value="Unassembled WGS sequence"/>
</dbReference>
<evidence type="ECO:0000256" key="1">
    <source>
        <dbReference type="SAM" id="SignalP"/>
    </source>
</evidence>
<evidence type="ECO:0000313" key="3">
    <source>
        <dbReference type="Proteomes" id="UP001194696"/>
    </source>
</evidence>
<protein>
    <submittedName>
        <fullName evidence="2">Uncharacterized protein</fullName>
    </submittedName>
</protein>
<keyword evidence="1" id="KW-0732">Signal</keyword>
<gene>
    <name evidence="2" type="ORF">BGZ96_004425</name>
</gene>
<reference evidence="2 3" key="1">
    <citation type="journal article" date="2020" name="Fungal Divers.">
        <title>Resolving the Mortierellaceae phylogeny through synthesis of multi-gene phylogenetics and phylogenomics.</title>
        <authorList>
            <person name="Vandepol N."/>
            <person name="Liber J."/>
            <person name="Desiro A."/>
            <person name="Na H."/>
            <person name="Kennedy M."/>
            <person name="Barry K."/>
            <person name="Grigoriev I.V."/>
            <person name="Miller A.N."/>
            <person name="O'Donnell K."/>
            <person name="Stajich J.E."/>
            <person name="Bonito G."/>
        </authorList>
    </citation>
    <scope>NUCLEOTIDE SEQUENCE [LARGE SCALE GENOMIC DNA]</scope>
    <source>
        <strain evidence="2 3">AD045</strain>
    </source>
</reference>
<name>A0ABQ7JIU3_9FUNG</name>
<comment type="caution">
    <text evidence="2">The sequence shown here is derived from an EMBL/GenBank/DDBJ whole genome shotgun (WGS) entry which is preliminary data.</text>
</comment>
<evidence type="ECO:0000313" key="2">
    <source>
        <dbReference type="EMBL" id="KAG0274227.1"/>
    </source>
</evidence>
<accession>A0ABQ7JIU3</accession>